<protein>
    <submittedName>
        <fullName evidence="2">Uncharacterized protein</fullName>
    </submittedName>
</protein>
<dbReference type="Proteomes" id="UP000796880">
    <property type="component" value="Unassembled WGS sequence"/>
</dbReference>
<keyword evidence="3" id="KW-1185">Reference proteome</keyword>
<evidence type="ECO:0000313" key="3">
    <source>
        <dbReference type="Proteomes" id="UP000796880"/>
    </source>
</evidence>
<feature type="transmembrane region" description="Helical" evidence="1">
    <location>
        <begin position="12"/>
        <end position="32"/>
    </location>
</feature>
<proteinExistence type="predicted"/>
<dbReference type="EMBL" id="VOIH02000004">
    <property type="protein sequence ID" value="KAF3449571.1"/>
    <property type="molecule type" value="Genomic_DNA"/>
</dbReference>
<keyword evidence="1" id="KW-0812">Transmembrane</keyword>
<keyword evidence="1" id="KW-1133">Transmembrane helix</keyword>
<evidence type="ECO:0000313" key="2">
    <source>
        <dbReference type="EMBL" id="KAF3449571.1"/>
    </source>
</evidence>
<sequence length="154" mass="17549">MMKEDTKVMERMWTTMVGVVPLPNLVIVAMGYQRLEVSRRPVVTGDLTAYQESVRVDQNPQGFLQDSTMKTTIGFYAAVHNFPFVECGSSTKRPSPCFPSSSSFLYDNDFEYDHQLFLDTTPIRLMLPPLVHAPECSFPTYTPNRDDLHRCISC</sequence>
<keyword evidence="1" id="KW-0472">Membrane</keyword>
<accession>A0A8K0MKK4</accession>
<evidence type="ECO:0000256" key="1">
    <source>
        <dbReference type="SAM" id="Phobius"/>
    </source>
</evidence>
<gene>
    <name evidence="2" type="ORF">FNV43_RR10300</name>
</gene>
<name>A0A8K0MKK4_9ROSA</name>
<dbReference type="AlphaFoldDB" id="A0A8K0MKK4"/>
<reference evidence="2" key="1">
    <citation type="submission" date="2020-03" db="EMBL/GenBank/DDBJ databases">
        <title>A high-quality chromosome-level genome assembly of a woody plant with both climbing and erect habits, Rhamnella rubrinervis.</title>
        <authorList>
            <person name="Lu Z."/>
            <person name="Yang Y."/>
            <person name="Zhu X."/>
            <person name="Sun Y."/>
        </authorList>
    </citation>
    <scope>NUCLEOTIDE SEQUENCE</scope>
    <source>
        <strain evidence="2">BYM</strain>
        <tissue evidence="2">Leaf</tissue>
    </source>
</reference>
<comment type="caution">
    <text evidence="2">The sequence shown here is derived from an EMBL/GenBank/DDBJ whole genome shotgun (WGS) entry which is preliminary data.</text>
</comment>
<organism evidence="2 3">
    <name type="scientific">Rhamnella rubrinervis</name>
    <dbReference type="NCBI Taxonomy" id="2594499"/>
    <lineage>
        <taxon>Eukaryota</taxon>
        <taxon>Viridiplantae</taxon>
        <taxon>Streptophyta</taxon>
        <taxon>Embryophyta</taxon>
        <taxon>Tracheophyta</taxon>
        <taxon>Spermatophyta</taxon>
        <taxon>Magnoliopsida</taxon>
        <taxon>eudicotyledons</taxon>
        <taxon>Gunneridae</taxon>
        <taxon>Pentapetalae</taxon>
        <taxon>rosids</taxon>
        <taxon>fabids</taxon>
        <taxon>Rosales</taxon>
        <taxon>Rhamnaceae</taxon>
        <taxon>rhamnoid group</taxon>
        <taxon>Rhamneae</taxon>
        <taxon>Rhamnella</taxon>
    </lineage>
</organism>